<accession>A0A7T6VIX4</accession>
<dbReference type="Proteomes" id="UP000596205">
    <property type="component" value="Chromosome 2"/>
</dbReference>
<evidence type="ECO:0000313" key="2">
    <source>
        <dbReference type="Proteomes" id="UP000596205"/>
    </source>
</evidence>
<dbReference type="RefSeq" id="WP_199568818.1">
    <property type="nucleotide sequence ID" value="NZ_CP066770.1"/>
</dbReference>
<evidence type="ECO:0000313" key="1">
    <source>
        <dbReference type="EMBL" id="QQK04776.1"/>
    </source>
</evidence>
<dbReference type="KEGG" id="bann:JFN94_25955"/>
<gene>
    <name evidence="1" type="ORF">JFN94_25955</name>
</gene>
<name>A0A7T6VIX4_9BURK</name>
<protein>
    <submittedName>
        <fullName evidence="1">Uncharacterized protein</fullName>
    </submittedName>
</protein>
<proteinExistence type="predicted"/>
<sequence length="138" mass="15870">MNLHELEPRLENWARAQRSSGYAPAGAGSAEGMYRSGFRESCSDQDPLDLLDARVINEAWKVLMPLDKDVLQLHYVWRAHSSFICRRLKLKQGRSNEHVWTFALYHAQEAIWNRLAKTNGLVNREATPYNPPRLLIPA</sequence>
<dbReference type="EMBL" id="CP066770">
    <property type="protein sequence ID" value="QQK04776.1"/>
    <property type="molecule type" value="Genomic_DNA"/>
</dbReference>
<organism evidence="1 2">
    <name type="scientific">Burkholderia anthina</name>
    <dbReference type="NCBI Taxonomy" id="179879"/>
    <lineage>
        <taxon>Bacteria</taxon>
        <taxon>Pseudomonadati</taxon>
        <taxon>Pseudomonadota</taxon>
        <taxon>Betaproteobacteria</taxon>
        <taxon>Burkholderiales</taxon>
        <taxon>Burkholderiaceae</taxon>
        <taxon>Burkholderia</taxon>
        <taxon>Burkholderia cepacia complex</taxon>
    </lineage>
</organism>
<dbReference type="AlphaFoldDB" id="A0A7T6VIX4"/>
<reference evidence="1 2" key="1">
    <citation type="submission" date="2020-12" db="EMBL/GenBank/DDBJ databases">
        <title>Complete genome sequence of Burkholderia anthina BJQ0011.</title>
        <authorList>
            <person name="Xu Y."/>
        </authorList>
    </citation>
    <scope>NUCLEOTIDE SEQUENCE [LARGE SCALE GENOMIC DNA]</scope>
    <source>
        <strain evidence="1 2">BJQ0011</strain>
    </source>
</reference>